<dbReference type="RefSeq" id="WP_375065341.1">
    <property type="nucleotide sequence ID" value="NZ_JBHGBT010000026.1"/>
</dbReference>
<evidence type="ECO:0000313" key="3">
    <source>
        <dbReference type="Proteomes" id="UP001577267"/>
    </source>
</evidence>
<reference evidence="2 3" key="1">
    <citation type="submission" date="2024-09" db="EMBL/GenBank/DDBJ databases">
        <title>Draft genome sequence of multifaceted antimicrobials producing Streptomyces sp. strain FH1.</title>
        <authorList>
            <person name="Hassan F."/>
            <person name="Ali H."/>
            <person name="Hassan N."/>
            <person name="Nawaz A."/>
        </authorList>
    </citation>
    <scope>NUCLEOTIDE SEQUENCE [LARGE SCALE GENOMIC DNA]</scope>
    <source>
        <strain evidence="2 3">FH1</strain>
    </source>
</reference>
<protein>
    <submittedName>
        <fullName evidence="2">DUF397 domain-containing protein</fullName>
    </submittedName>
</protein>
<dbReference type="Pfam" id="PF04149">
    <property type="entry name" value="DUF397"/>
    <property type="match status" value="1"/>
</dbReference>
<accession>A0ABV4ZSH7</accession>
<dbReference type="Proteomes" id="UP001577267">
    <property type="component" value="Unassembled WGS sequence"/>
</dbReference>
<proteinExistence type="predicted"/>
<comment type="caution">
    <text evidence="2">The sequence shown here is derived from an EMBL/GenBank/DDBJ whole genome shotgun (WGS) entry which is preliminary data.</text>
</comment>
<dbReference type="EMBL" id="JBHGBT010000026">
    <property type="protein sequence ID" value="MFB4197077.1"/>
    <property type="molecule type" value="Genomic_DNA"/>
</dbReference>
<name>A0ABV4ZSH7_9ACTN</name>
<keyword evidence="3" id="KW-1185">Reference proteome</keyword>
<organism evidence="2 3">
    <name type="scientific">Streptomyces carpaticus</name>
    <dbReference type="NCBI Taxonomy" id="285558"/>
    <lineage>
        <taxon>Bacteria</taxon>
        <taxon>Bacillati</taxon>
        <taxon>Actinomycetota</taxon>
        <taxon>Actinomycetes</taxon>
        <taxon>Kitasatosporales</taxon>
        <taxon>Streptomycetaceae</taxon>
        <taxon>Streptomyces</taxon>
    </lineage>
</organism>
<sequence length="70" mass="7281">MDVQGLEAAVWRRSSYSEDNGGQCVEAALGGGVVGLRDSKVSDGPVLVVGSAAWSAFVRAAIRREWEGGS</sequence>
<evidence type="ECO:0000313" key="2">
    <source>
        <dbReference type="EMBL" id="MFB4197077.1"/>
    </source>
</evidence>
<evidence type="ECO:0000259" key="1">
    <source>
        <dbReference type="Pfam" id="PF04149"/>
    </source>
</evidence>
<gene>
    <name evidence="2" type="ORF">ACE11A_22295</name>
</gene>
<feature type="domain" description="DUF397" evidence="1">
    <location>
        <begin position="9"/>
        <end position="61"/>
    </location>
</feature>
<dbReference type="InterPro" id="IPR007278">
    <property type="entry name" value="DUF397"/>
</dbReference>